<evidence type="ECO:0000256" key="1">
    <source>
        <dbReference type="ARBA" id="ARBA00022679"/>
    </source>
</evidence>
<keyword evidence="6" id="KW-1185">Reference proteome</keyword>
<keyword evidence="2" id="KW-0547">Nucleotide-binding</keyword>
<comment type="similarity">
    <text evidence="4">Belongs to the adenylate kinase family.</text>
</comment>
<accession>A0ABN9YG28</accession>
<evidence type="ECO:0000256" key="2">
    <source>
        <dbReference type="ARBA" id="ARBA00022741"/>
    </source>
</evidence>
<gene>
    <name evidence="5" type="ORF">PCOR1329_LOCUS85566</name>
</gene>
<feature type="non-terminal residue" evidence="5">
    <location>
        <position position="131"/>
    </location>
</feature>
<sequence>MLARLRAKEFHALARKRFLSWFPEGRDNLFAIDRHLIRTAVSQLKPAPATVQVVRTQLRRQDIMKNSQSLLQNLKTKTDSLKAAGTAGGAELVVIAGPPAAGKGTQCDKIKAKYGYVHISTGDILRENVKN</sequence>
<dbReference type="Gene3D" id="3.40.50.300">
    <property type="entry name" value="P-loop containing nucleotide triphosphate hydrolases"/>
    <property type="match status" value="1"/>
</dbReference>
<dbReference type="Proteomes" id="UP001189429">
    <property type="component" value="Unassembled WGS sequence"/>
</dbReference>
<dbReference type="InterPro" id="IPR000850">
    <property type="entry name" value="Adenylat/UMP-CMP_kin"/>
</dbReference>
<dbReference type="PANTHER" id="PTHR23359">
    <property type="entry name" value="NUCLEOTIDE KINASE"/>
    <property type="match status" value="1"/>
</dbReference>
<dbReference type="PRINTS" id="PR00094">
    <property type="entry name" value="ADENYLTKNASE"/>
</dbReference>
<protein>
    <recommendedName>
        <fullName evidence="7">Adenylate kinase</fullName>
    </recommendedName>
</protein>
<comment type="caution">
    <text evidence="5">The sequence shown here is derived from an EMBL/GenBank/DDBJ whole genome shotgun (WGS) entry which is preliminary data.</text>
</comment>
<evidence type="ECO:0008006" key="7">
    <source>
        <dbReference type="Google" id="ProtNLM"/>
    </source>
</evidence>
<dbReference type="SUPFAM" id="SSF52540">
    <property type="entry name" value="P-loop containing nucleoside triphosphate hydrolases"/>
    <property type="match status" value="1"/>
</dbReference>
<dbReference type="EMBL" id="CAUYUJ010022648">
    <property type="protein sequence ID" value="CAK0911806.1"/>
    <property type="molecule type" value="Genomic_DNA"/>
</dbReference>
<reference evidence="5" key="1">
    <citation type="submission" date="2023-10" db="EMBL/GenBank/DDBJ databases">
        <authorList>
            <person name="Chen Y."/>
            <person name="Shah S."/>
            <person name="Dougan E. K."/>
            <person name="Thang M."/>
            <person name="Chan C."/>
        </authorList>
    </citation>
    <scope>NUCLEOTIDE SEQUENCE [LARGE SCALE GENOMIC DNA]</scope>
</reference>
<evidence type="ECO:0000313" key="5">
    <source>
        <dbReference type="EMBL" id="CAK0911806.1"/>
    </source>
</evidence>
<evidence type="ECO:0000256" key="3">
    <source>
        <dbReference type="ARBA" id="ARBA00022777"/>
    </source>
</evidence>
<dbReference type="InterPro" id="IPR027417">
    <property type="entry name" value="P-loop_NTPase"/>
</dbReference>
<evidence type="ECO:0000313" key="6">
    <source>
        <dbReference type="Proteomes" id="UP001189429"/>
    </source>
</evidence>
<name>A0ABN9YG28_9DINO</name>
<keyword evidence="1 4" id="KW-0808">Transferase</keyword>
<dbReference type="Pfam" id="PF13207">
    <property type="entry name" value="AAA_17"/>
    <property type="match status" value="1"/>
</dbReference>
<keyword evidence="3 4" id="KW-0418">Kinase</keyword>
<evidence type="ECO:0000256" key="4">
    <source>
        <dbReference type="RuleBase" id="RU003330"/>
    </source>
</evidence>
<proteinExistence type="inferred from homology"/>
<organism evidence="5 6">
    <name type="scientific">Prorocentrum cordatum</name>
    <dbReference type="NCBI Taxonomy" id="2364126"/>
    <lineage>
        <taxon>Eukaryota</taxon>
        <taxon>Sar</taxon>
        <taxon>Alveolata</taxon>
        <taxon>Dinophyceae</taxon>
        <taxon>Prorocentrales</taxon>
        <taxon>Prorocentraceae</taxon>
        <taxon>Prorocentrum</taxon>
    </lineage>
</organism>